<reference evidence="1 2" key="11">
    <citation type="journal article" date="1994" name="Virus Genes">
        <title>Chilo iridescent virus encodes a putative helicase belonging to a distinct family within the "DEAD/H" superfamily: implications for the evolution of large DNA viruses.</title>
        <authorList>
            <person name="Sonntag K.C."/>
            <person name="Schnitzler P."/>
            <person name="Koonin E.V."/>
            <person name="Darai G."/>
        </authorList>
    </citation>
    <scope>NUCLEOTIDE SEQUENCE [LARGE SCALE GENOMIC DNA]</scope>
</reference>
<dbReference type="EMBL" id="AF303741">
    <property type="protein sequence ID" value="AAK82004.1"/>
    <property type="molecule type" value="Genomic_DNA"/>
</dbReference>
<reference evidence="1 2" key="15">
    <citation type="journal article" date="2001" name="Virology">
        <title>Analysis of the first complete DNA sequence of an invertebrate iridovirus: coding strategy of the genome of Chilo iridescent virus.</title>
        <authorList>
            <person name="Jakob N.J."/>
            <person name="Muller K."/>
            <person name="Bahr U."/>
            <person name="Darai G."/>
        </authorList>
    </citation>
    <scope>NUCLEOTIDE SEQUENCE [LARGE SCALE GENOMIC DNA]</scope>
</reference>
<reference evidence="1 2" key="8">
    <citation type="journal article" date="1994" name="Intervirology">
        <title>Identification of the primary structure and the coding capacity of the genome of insect iridescent virus type 6 between the genome coordinates 0.310 and 0.347 (7990 bp).</title>
        <authorList>
            <person name="Sonntag K.C."/>
            <person name="Schnitzler P."/>
            <person name="Janssen W."/>
            <person name="Darai G."/>
        </authorList>
    </citation>
    <scope>NUCLEOTIDE SEQUENCE [LARGE SCALE GENOMIC DNA]</scope>
</reference>
<organismHost>
    <name type="scientific">Acheta domesticus</name>
    <name type="common">House cricket</name>
    <dbReference type="NCBI Taxonomy" id="6997"/>
</organismHost>
<reference evidence="1 2" key="7">
    <citation type="journal article" date="1993" name="J. Gen. Virol.">
        <title>Identification of the gene encoding the major capsid protein of insect iridescent virus type 6 by polymerase chain reaction.</title>
        <authorList>
            <person name="Stohwasser R."/>
            <person name="Raab K."/>
            <person name="Schnitzler P."/>
            <person name="Janssen W."/>
            <person name="Darai G."/>
        </authorList>
    </citation>
    <scope>NUCLEOTIDE SEQUENCE [LARGE SCALE GENOMIC DNA]</scope>
</reference>
<evidence type="ECO:0000313" key="1">
    <source>
        <dbReference type="EMBL" id="AAK82004.1"/>
    </source>
</evidence>
<keyword evidence="2" id="KW-1185">Reference proteome</keyword>
<dbReference type="KEGG" id="vg:1733079"/>
<reference evidence="1 2" key="10">
    <citation type="journal article" date="1994" name="Nucleic Acids Res.">
        <title>Identification of genes encoding zinc finger proteins, non-histone chromosomal HMG protein homologue, and a putative GTP phosphohydrolase in the genome of Chilo iridescent virus.</title>
        <authorList>
            <person name="Schnitzler P."/>
            <person name="Hug M."/>
            <person name="Handermann M."/>
            <person name="Janssen W."/>
            <person name="Koonin E.V."/>
            <person name="Delius H."/>
            <person name="Darai C."/>
        </authorList>
    </citation>
    <scope>NUCLEOTIDE SEQUENCE [LARGE SCALE GENOMIC DNA]</scope>
</reference>
<dbReference type="GeneID" id="1733079"/>
<reference evidence="1 2" key="9">
    <citation type="journal article" date="1994" name="J. Gen. Virol.">
        <title>Insect iridescent virus type 6 encodes a polypeptide related to the largest subunit of eukaryotic RNA polymerase II.</title>
        <authorList>
            <person name="Schnitzler P."/>
            <person name="Sonntag K.C."/>
            <person name="Muller M."/>
            <person name="Janssen W."/>
            <person name="Bugert J.J."/>
            <person name="Koonin E.V."/>
            <person name="Darai G."/>
        </authorList>
    </citation>
    <scope>NUCLEOTIDE SEQUENCE [LARGE SCALE GENOMIC DNA]</scope>
</reference>
<reference evidence="1 2" key="14">
    <citation type="journal article" date="1999" name="Virus Genes">
        <title>Identification of a gene cluster within the genome of Chilo iridescent virus encoding enzymes involved in viral DNA replication and processing.</title>
        <authorList>
            <person name="Muller K."/>
            <person name="Tidona C.A."/>
            <person name="Darai G."/>
        </authorList>
    </citation>
    <scope>NUCLEOTIDE SEQUENCE [LARGE SCALE GENOMIC DNA]</scope>
</reference>
<organism evidence="1 2">
    <name type="scientific">Invertebrate iridescent virus 6</name>
    <name type="common">IIV-6</name>
    <name type="synonym">Chilo iridescent virus</name>
    <dbReference type="NCBI Taxonomy" id="176652"/>
    <lineage>
        <taxon>Viruses</taxon>
        <taxon>Varidnaviria</taxon>
        <taxon>Bamfordvirae</taxon>
        <taxon>Nucleocytoviricota</taxon>
        <taxon>Megaviricetes</taxon>
        <taxon>Pimascovirales</taxon>
        <taxon>Pimascovirales incertae sedis</taxon>
        <taxon>Iridoviridae</taxon>
        <taxon>Betairidovirinae</taxon>
        <taxon>Iridovirus</taxon>
        <taxon>Iridovirus chilo1</taxon>
    </lineage>
</organism>
<reference evidence="1 2" key="2">
    <citation type="journal article" date="1986" name="Med. Microbiol. Immunol.">
        <title>Insect iridescent virus type 6 induced toxic degenerative hepatitis in mice.</title>
        <authorList>
            <person name="Lorbacher de Ruiz H."/>
            <person name="Gelderblom H."/>
            <person name="Hofmann W."/>
            <person name="Darai G."/>
        </authorList>
    </citation>
    <scope>NUCLEOTIDE SEQUENCE [LARGE SCALE GENOMIC DNA]</scope>
</reference>
<reference evidence="1 2" key="1">
    <citation type="journal article" date="1984" name="J. Virol.">
        <title>DNA analysis of insect iridescent virus 6: evidence for circular permutation and terminal redundancy.</title>
        <authorList>
            <person name="Delius H."/>
            <person name="Darai G."/>
            <person name="Fluegel R.M."/>
        </authorList>
    </citation>
    <scope>NUCLEOTIDE SEQUENCE [LARGE SCALE GENOMIC DNA]</scope>
</reference>
<dbReference type="RefSeq" id="NP_149549.1">
    <property type="nucleotide sequence ID" value="NC_003038.1"/>
</dbReference>
<sequence>MIFYQHRLFFQTLSNIKFSNHFSMRLNEENAILFYEYLVSKKDL</sequence>
<evidence type="ECO:0000313" key="2">
    <source>
        <dbReference type="Proteomes" id="UP000001359"/>
    </source>
</evidence>
<organismHost>
    <name type="scientific">Chilo suppressalis</name>
    <name type="common">Asiatic rice borer moth</name>
    <dbReference type="NCBI Taxonomy" id="168631"/>
</organismHost>
<protein>
    <submittedName>
        <fullName evidence="1">086R</fullName>
    </submittedName>
</protein>
<name>Q91G28_IIV6</name>
<organismHost>
    <name type="scientific">Gryllus bimaculatus</name>
    <name type="common">Two-spotted cricket</name>
    <dbReference type="NCBI Taxonomy" id="6999"/>
</organismHost>
<reference evidence="1 2" key="12">
    <citation type="journal article" date="1997" name="Virus Genes">
        <title>The DNA sequence of Chilo iridescent virus between the genome coordinates 0.101 and 0.391; similarities in coding strategy between insect and vertebrate iridoviruses.</title>
        <authorList>
            <person name="Bahr U."/>
            <person name="Tidona C.A."/>
            <person name="Darai G."/>
        </authorList>
    </citation>
    <scope>NUCLEOTIDE SEQUENCE [LARGE SCALE GENOMIC DNA]</scope>
</reference>
<organismHost>
    <name type="scientific">Gryllus campestris</name>
    <dbReference type="NCBI Taxonomy" id="58607"/>
</organismHost>
<reference evidence="1 2" key="13">
    <citation type="journal article" date="1998" name="Virus Genes">
        <title>Identification of a thymidylate synthase gene within the genome of Chilo iridescent virus.</title>
        <authorList>
            <person name="Muller K."/>
            <person name="Tidona C.A."/>
            <person name="Bahr U."/>
            <person name="Darai G."/>
        </authorList>
    </citation>
    <scope>NUCLEOTIDE SEQUENCE [LARGE SCALE GENOMIC DNA]</scope>
</reference>
<reference evidence="1 2" key="6">
    <citation type="journal article" date="1992" name="Virus Genes">
        <title>Characterization of the third origin of DNA replication of the genome of insect iridescent virus type 6.</title>
        <authorList>
            <person name="Sonntag K.C."/>
            <person name="Darai G."/>
        </authorList>
    </citation>
    <scope>NUCLEOTIDE SEQUENCE [LARGE SCALE GENOMIC DNA]</scope>
</reference>
<accession>Q91G28</accession>
<dbReference type="Proteomes" id="UP000001359">
    <property type="component" value="Segment"/>
</dbReference>
<organismHost>
    <name type="scientific">Spodoptera frugiperda</name>
    <name type="common">Fall armyworm</name>
    <dbReference type="NCBI Taxonomy" id="7108"/>
</organismHost>
<reference evidence="1 2" key="3">
    <citation type="journal article" date="1987" name="Virology">
        <title>Molecular cloning and physical mapping of the genome of insect iridescent virus type 6: further evidence for circular permutation of the viral genome.</title>
        <authorList>
            <person name="Schnitzler P."/>
            <person name="Soltau J.B."/>
            <person name="Fischer M."/>
            <person name="Reisner H."/>
            <person name="Scholz J."/>
            <person name="Delius H."/>
            <person name="Darai G."/>
        </authorList>
    </citation>
    <scope>NUCLEOTIDE SEQUENCE [LARGE SCALE GENOMIC DNA]</scope>
</reference>
<reference evidence="1 2" key="5">
    <citation type="journal article" date="1992" name="Virus Genes">
        <title>Identification and mapping of origins of DNA replication within the DNA sequences of the genome of insect iridescent virus type 6.</title>
        <authorList>
            <person name="Handermann M."/>
            <person name="Schnitzler P."/>
            <person name="Rosen-Wolff A."/>
            <person name="Raab K."/>
            <person name="Sonntag K.C."/>
            <person name="Darai G."/>
        </authorList>
    </citation>
    <scope>NUCLEOTIDE SEQUENCE [LARGE SCALE GENOMIC DNA]</scope>
</reference>
<proteinExistence type="predicted"/>
<reference evidence="1 2" key="4">
    <citation type="journal article" date="1988" name="Virology">
        <title>Identification and characterization of the repetitive DNA element in the genome of insect iridescent virus type 6.</title>
        <authorList>
            <person name="Fischer M."/>
            <person name="Schnitzler P."/>
            <person name="Delius H."/>
            <person name="Darai G."/>
        </authorList>
    </citation>
    <scope>NUCLEOTIDE SEQUENCE [LARGE SCALE GENOMIC DNA]</scope>
</reference>